<comment type="function">
    <text evidence="5 6 7">Catalyzes the transfer of endogenously produced octanoic acid from octanoyl-acyl-carrier-protein onto the lipoyl domains of lipoate-dependent enzymes. Lipoyl-ACP can also act as a substrate although octanoyl-ACP is likely to be the physiological substrate.</text>
</comment>
<dbReference type="Proteomes" id="UP000071065">
    <property type="component" value="Chromosome"/>
</dbReference>
<comment type="catalytic activity">
    <reaction evidence="6 7">
        <text>octanoyl-[ACP] + L-lysyl-[protein] = N(6)-octanoyl-L-lysyl-[protein] + holo-[ACP] + H(+)</text>
        <dbReference type="Rhea" id="RHEA:17665"/>
        <dbReference type="Rhea" id="RHEA-COMP:9636"/>
        <dbReference type="Rhea" id="RHEA-COMP:9685"/>
        <dbReference type="Rhea" id="RHEA-COMP:9752"/>
        <dbReference type="Rhea" id="RHEA-COMP:9928"/>
        <dbReference type="ChEBI" id="CHEBI:15378"/>
        <dbReference type="ChEBI" id="CHEBI:29969"/>
        <dbReference type="ChEBI" id="CHEBI:64479"/>
        <dbReference type="ChEBI" id="CHEBI:78463"/>
        <dbReference type="ChEBI" id="CHEBI:78809"/>
        <dbReference type="EC" id="2.3.1.181"/>
    </reaction>
</comment>
<dbReference type="CDD" id="cd16444">
    <property type="entry name" value="LipB"/>
    <property type="match status" value="1"/>
</dbReference>
<comment type="similarity">
    <text evidence="6 7">Belongs to the LipB family.</text>
</comment>
<proteinExistence type="inferred from homology"/>
<keyword evidence="2 6" id="KW-0963">Cytoplasm</keyword>
<dbReference type="NCBIfam" id="TIGR00214">
    <property type="entry name" value="lipB"/>
    <property type="match status" value="1"/>
</dbReference>
<evidence type="ECO:0000256" key="9">
    <source>
        <dbReference type="PIRSR" id="PIRSR016262-2"/>
    </source>
</evidence>
<dbReference type="STRING" id="570277.EZMO1_0934"/>
<dbReference type="EC" id="2.3.1.181" evidence="6 7"/>
<evidence type="ECO:0000256" key="3">
    <source>
        <dbReference type="ARBA" id="ARBA00022679"/>
    </source>
</evidence>
<feature type="active site" description="Acyl-thioester intermediate" evidence="6 8">
    <location>
        <position position="189"/>
    </location>
</feature>
<dbReference type="InterPro" id="IPR004143">
    <property type="entry name" value="BPL_LPL_catalytic"/>
</dbReference>
<dbReference type="PANTHER" id="PTHR10993">
    <property type="entry name" value="OCTANOYLTRANSFERASE"/>
    <property type="match status" value="1"/>
</dbReference>
<dbReference type="Gene3D" id="3.30.930.10">
    <property type="entry name" value="Bira Bifunctional Protein, Domain 2"/>
    <property type="match status" value="1"/>
</dbReference>
<dbReference type="HAMAP" id="MF_00013">
    <property type="entry name" value="LipB"/>
    <property type="match status" value="1"/>
</dbReference>
<dbReference type="InterPro" id="IPR045864">
    <property type="entry name" value="aa-tRNA-synth_II/BPL/LPL"/>
</dbReference>
<protein>
    <recommendedName>
        <fullName evidence="6 7">Octanoyltransferase</fullName>
        <ecNumber evidence="6 7">2.3.1.181</ecNumber>
    </recommendedName>
    <alternativeName>
        <fullName evidence="6">Lipoate-protein ligase B</fullName>
    </alternativeName>
    <alternativeName>
        <fullName evidence="6">Lipoyl/octanoyl transferase</fullName>
    </alternativeName>
    <alternativeName>
        <fullName evidence="6">Octanoyl-[acyl-carrier-protein]-protein N-octanoyltransferase</fullName>
    </alternativeName>
</protein>
<gene>
    <name evidence="6 12" type="primary">lipB</name>
    <name evidence="12" type="ORF">EZMO1_0934</name>
</gene>
<evidence type="ECO:0000256" key="7">
    <source>
        <dbReference type="PIRNR" id="PIRNR016262"/>
    </source>
</evidence>
<dbReference type="GO" id="GO:0009249">
    <property type="term" value="P:protein lipoylation"/>
    <property type="evidence" value="ECO:0007669"/>
    <property type="project" value="InterPro"/>
</dbReference>
<organism evidence="12 13">
    <name type="scientific">Endozoicomonas montiporae CL-33</name>
    <dbReference type="NCBI Taxonomy" id="570277"/>
    <lineage>
        <taxon>Bacteria</taxon>
        <taxon>Pseudomonadati</taxon>
        <taxon>Pseudomonadota</taxon>
        <taxon>Gammaproteobacteria</taxon>
        <taxon>Oceanospirillales</taxon>
        <taxon>Endozoicomonadaceae</taxon>
        <taxon>Endozoicomonas</taxon>
    </lineage>
</organism>
<sequence>MPVEGDNIREEGEANSISTAVQALPLNIRMLGRQAYEPVWQAMKAFTETRNEATVDELWFVEHDPVFTQGQAGKAEHVLKPGDIPVVQVDRGGQVTYHGPGQLVVYLLLDVKRSRKGPRAIVSGIEQAIINVLHTYGIESCARADAPGVYIQGAKIAALGLRFRKQRSYHGLSFNLDMDMEPFSRINPCGYEGLKVAQLADYVTAFNKQDVIDKLLRSLMDELGYDRIEITGQGLPRT</sequence>
<dbReference type="SUPFAM" id="SSF55681">
    <property type="entry name" value="Class II aaRS and biotin synthetases"/>
    <property type="match status" value="1"/>
</dbReference>
<evidence type="ECO:0000256" key="2">
    <source>
        <dbReference type="ARBA" id="ARBA00022490"/>
    </source>
</evidence>
<evidence type="ECO:0000313" key="12">
    <source>
        <dbReference type="EMBL" id="AMO55149.1"/>
    </source>
</evidence>
<dbReference type="PROSITE" id="PS01313">
    <property type="entry name" value="LIPB"/>
    <property type="match status" value="1"/>
</dbReference>
<dbReference type="EMBL" id="CP013251">
    <property type="protein sequence ID" value="AMO55149.1"/>
    <property type="molecule type" value="Genomic_DNA"/>
</dbReference>
<dbReference type="PROSITE" id="PS51733">
    <property type="entry name" value="BPL_LPL_CATALYTIC"/>
    <property type="match status" value="1"/>
</dbReference>
<evidence type="ECO:0000259" key="11">
    <source>
        <dbReference type="PROSITE" id="PS51733"/>
    </source>
</evidence>
<dbReference type="NCBIfam" id="NF010922">
    <property type="entry name" value="PRK14342.1"/>
    <property type="match status" value="1"/>
</dbReference>
<feature type="binding site" evidence="6 9">
    <location>
        <begin position="158"/>
        <end position="160"/>
    </location>
    <ligand>
        <name>substrate</name>
    </ligand>
</feature>
<evidence type="ECO:0000313" key="13">
    <source>
        <dbReference type="Proteomes" id="UP000071065"/>
    </source>
</evidence>
<dbReference type="InterPro" id="IPR020605">
    <property type="entry name" value="Octanoyltransferase_CS"/>
</dbReference>
<dbReference type="GO" id="GO:0005737">
    <property type="term" value="C:cytoplasm"/>
    <property type="evidence" value="ECO:0007669"/>
    <property type="project" value="UniProtKB-SubCell"/>
</dbReference>
<reference evidence="12 13" key="1">
    <citation type="journal article" date="2016" name="Front. Microbiol.">
        <title>Genomic Insight into the Host-Endosymbiont Relationship of Endozoicomonas montiporae CL-33(T) with its Coral Host.</title>
        <authorList>
            <person name="Ding J.-Y."/>
            <person name="Shiu J.-H."/>
            <person name="Chen W.-M."/>
            <person name="Chiang Y.-R."/>
            <person name="Tang S.-L."/>
        </authorList>
    </citation>
    <scope>NUCLEOTIDE SEQUENCE [LARGE SCALE GENOMIC DNA]</scope>
    <source>
        <strain evidence="12 13">CL-33</strain>
    </source>
</reference>
<dbReference type="RefSeq" id="WP_082211954.1">
    <property type="nucleotide sequence ID" value="NZ_CP013251.1"/>
</dbReference>
<dbReference type="Pfam" id="PF21948">
    <property type="entry name" value="LplA-B_cat"/>
    <property type="match status" value="1"/>
</dbReference>
<evidence type="ECO:0000256" key="5">
    <source>
        <dbReference type="ARBA" id="ARBA00024732"/>
    </source>
</evidence>
<keyword evidence="4 6" id="KW-0012">Acyltransferase</keyword>
<comment type="miscellaneous">
    <text evidence="6">In the reaction, the free carboxyl group of octanoic acid is attached via an amide linkage to the epsilon-amino group of a specific lysine residue of lipoyl domains of lipoate-dependent enzymes.</text>
</comment>
<keyword evidence="3 6" id="KW-0808">Transferase</keyword>
<dbReference type="AlphaFoldDB" id="A0A142B8S3"/>
<feature type="domain" description="BPL/LPL catalytic" evidence="11">
    <location>
        <begin position="52"/>
        <end position="227"/>
    </location>
</feature>
<evidence type="ECO:0000256" key="8">
    <source>
        <dbReference type="PIRSR" id="PIRSR016262-1"/>
    </source>
</evidence>
<dbReference type="UniPathway" id="UPA00538">
    <property type="reaction ID" value="UER00592"/>
</dbReference>
<dbReference type="OrthoDB" id="9787061at2"/>
<name>A0A142B8S3_9GAMM</name>
<feature type="binding site" evidence="6 9">
    <location>
        <begin position="91"/>
        <end position="98"/>
    </location>
    <ligand>
        <name>substrate</name>
    </ligand>
</feature>
<dbReference type="PATRIC" id="fig|570277.3.peg.1017"/>
<dbReference type="InterPro" id="IPR000544">
    <property type="entry name" value="Octanoyltransferase"/>
</dbReference>
<dbReference type="FunFam" id="3.30.930.10:FF:000020">
    <property type="entry name" value="Octanoyltransferase"/>
    <property type="match status" value="1"/>
</dbReference>
<comment type="pathway">
    <text evidence="1 6 7">Protein modification; protein lipoylation via endogenous pathway; protein N(6)-(lipoyl)lysine from octanoyl-[acyl-carrier-protein]: step 1/2.</text>
</comment>
<dbReference type="PIRSF" id="PIRSF016262">
    <property type="entry name" value="LPLase"/>
    <property type="match status" value="1"/>
</dbReference>
<evidence type="ECO:0000256" key="6">
    <source>
        <dbReference type="HAMAP-Rule" id="MF_00013"/>
    </source>
</evidence>
<evidence type="ECO:0000256" key="4">
    <source>
        <dbReference type="ARBA" id="ARBA00023315"/>
    </source>
</evidence>
<accession>A0A142B8S3</accession>
<dbReference type="GO" id="GO:0033819">
    <property type="term" value="F:lipoyl(octanoyl) transferase activity"/>
    <property type="evidence" value="ECO:0007669"/>
    <property type="project" value="UniProtKB-EC"/>
</dbReference>
<dbReference type="PANTHER" id="PTHR10993:SF7">
    <property type="entry name" value="LIPOYLTRANSFERASE 2, MITOCHONDRIAL-RELATED"/>
    <property type="match status" value="1"/>
</dbReference>
<feature type="binding site" evidence="6 9">
    <location>
        <begin position="171"/>
        <end position="173"/>
    </location>
    <ligand>
        <name>substrate</name>
    </ligand>
</feature>
<feature type="site" description="Lowers pKa of active site Cys" evidence="6 10">
    <location>
        <position position="155"/>
    </location>
</feature>
<evidence type="ECO:0000256" key="10">
    <source>
        <dbReference type="PIRSR" id="PIRSR016262-3"/>
    </source>
</evidence>
<dbReference type="KEGG" id="emp:EZMO1_0934"/>
<evidence type="ECO:0000256" key="1">
    <source>
        <dbReference type="ARBA" id="ARBA00004821"/>
    </source>
</evidence>
<comment type="subcellular location">
    <subcellularLocation>
        <location evidence="6">Cytoplasm</location>
    </subcellularLocation>
</comment>